<comment type="caution">
    <text evidence="1">The sequence shown here is derived from an EMBL/GenBank/DDBJ whole genome shotgun (WGS) entry which is preliminary data.</text>
</comment>
<feature type="non-terminal residue" evidence="1">
    <location>
        <position position="183"/>
    </location>
</feature>
<sequence length="183" mass="21345">MESAEPYPAKDVIRLPLYSSYPCGQSWAKCCKQIAAWVYKEMKSNFALTGCWMARRTLISISMPSSGRTVVLKRIRVVRLLAFLADPTALHWAYLTEWSPLQFHSVLPLLRSRREKTRWASSILCKRSPTTRLSIRRCSIRFTSARRRQAARLRRGPRSLHREALRPVLWILPQLRLVPRRSL</sequence>
<organism evidence="1 2">
    <name type="scientific">Lipomyces kononenkoae</name>
    <name type="common">Yeast</name>
    <dbReference type="NCBI Taxonomy" id="34357"/>
    <lineage>
        <taxon>Eukaryota</taxon>
        <taxon>Fungi</taxon>
        <taxon>Dikarya</taxon>
        <taxon>Ascomycota</taxon>
        <taxon>Saccharomycotina</taxon>
        <taxon>Lipomycetes</taxon>
        <taxon>Lipomycetales</taxon>
        <taxon>Lipomycetaceae</taxon>
        <taxon>Lipomyces</taxon>
    </lineage>
</organism>
<evidence type="ECO:0000313" key="2">
    <source>
        <dbReference type="Proteomes" id="UP001433508"/>
    </source>
</evidence>
<dbReference type="EMBL" id="MU971376">
    <property type="protein sequence ID" value="KAK9236977.1"/>
    <property type="molecule type" value="Genomic_DNA"/>
</dbReference>
<accession>A0ACC3T1R4</accession>
<reference evidence="2" key="1">
    <citation type="journal article" date="2024" name="Front. Bioeng. Biotechnol.">
        <title>Genome-scale model development and genomic sequencing of the oleaginous clade Lipomyces.</title>
        <authorList>
            <person name="Czajka J.J."/>
            <person name="Han Y."/>
            <person name="Kim J."/>
            <person name="Mondo S.J."/>
            <person name="Hofstad B.A."/>
            <person name="Robles A."/>
            <person name="Haridas S."/>
            <person name="Riley R."/>
            <person name="LaButti K."/>
            <person name="Pangilinan J."/>
            <person name="Andreopoulos W."/>
            <person name="Lipzen A."/>
            <person name="Yan J."/>
            <person name="Wang M."/>
            <person name="Ng V."/>
            <person name="Grigoriev I.V."/>
            <person name="Spatafora J.W."/>
            <person name="Magnuson J.K."/>
            <person name="Baker S.E."/>
            <person name="Pomraning K.R."/>
        </authorList>
    </citation>
    <scope>NUCLEOTIDE SEQUENCE [LARGE SCALE GENOMIC DNA]</scope>
    <source>
        <strain evidence="2">CBS 7786</strain>
    </source>
</reference>
<keyword evidence="2" id="KW-1185">Reference proteome</keyword>
<dbReference type="Proteomes" id="UP001433508">
    <property type="component" value="Unassembled WGS sequence"/>
</dbReference>
<name>A0ACC3T1R4_LIPKO</name>
<proteinExistence type="predicted"/>
<protein>
    <submittedName>
        <fullName evidence="1">Uncharacterized protein</fullName>
    </submittedName>
</protein>
<gene>
    <name evidence="1" type="ORF">V1525DRAFT_405216</name>
</gene>
<evidence type="ECO:0000313" key="1">
    <source>
        <dbReference type="EMBL" id="KAK9236977.1"/>
    </source>
</evidence>